<keyword evidence="1" id="KW-0813">Transport</keyword>
<dbReference type="PROSITE" id="PS50893">
    <property type="entry name" value="ABC_TRANSPORTER_2"/>
    <property type="match status" value="1"/>
</dbReference>
<dbReference type="CDD" id="cd03255">
    <property type="entry name" value="ABC_MJ0796_LolCDE_FtsE"/>
    <property type="match status" value="1"/>
</dbReference>
<dbReference type="Pfam" id="PF00005">
    <property type="entry name" value="ABC_tran"/>
    <property type="match status" value="1"/>
</dbReference>
<evidence type="ECO:0000256" key="5">
    <source>
        <dbReference type="ARBA" id="ARBA00038388"/>
    </source>
</evidence>
<dbReference type="InterPro" id="IPR003593">
    <property type="entry name" value="AAA+_ATPase"/>
</dbReference>
<dbReference type="PANTHER" id="PTHR24220">
    <property type="entry name" value="IMPORT ATP-BINDING PROTEIN"/>
    <property type="match status" value="1"/>
</dbReference>
<evidence type="ECO:0000313" key="8">
    <source>
        <dbReference type="Proteomes" id="UP000017837"/>
    </source>
</evidence>
<protein>
    <recommendedName>
        <fullName evidence="6">ABC transporter domain-containing protein</fullName>
    </recommendedName>
</protein>
<proteinExistence type="inferred from homology"/>
<dbReference type="SUPFAM" id="SSF52540">
    <property type="entry name" value="P-loop containing nucleoside triphosphate hydrolases"/>
    <property type="match status" value="1"/>
</dbReference>
<dbReference type="InterPro" id="IPR017871">
    <property type="entry name" value="ABC_transporter-like_CS"/>
</dbReference>
<dbReference type="Gene3D" id="3.40.50.300">
    <property type="entry name" value="P-loop containing nucleotide triphosphate hydrolases"/>
    <property type="match status" value="1"/>
</dbReference>
<keyword evidence="4" id="KW-0067">ATP-binding</keyword>
<dbReference type="FunFam" id="3.40.50.300:FF:000032">
    <property type="entry name" value="Export ABC transporter ATP-binding protein"/>
    <property type="match status" value="1"/>
</dbReference>
<keyword evidence="3" id="KW-0547">Nucleotide-binding</keyword>
<evidence type="ECO:0000256" key="4">
    <source>
        <dbReference type="ARBA" id="ARBA00022840"/>
    </source>
</evidence>
<name>V4PVY2_9CAUL</name>
<keyword evidence="8" id="KW-1185">Reference proteome</keyword>
<dbReference type="eggNOG" id="COG1136">
    <property type="taxonomic scope" value="Bacteria"/>
</dbReference>
<dbReference type="GO" id="GO:0016887">
    <property type="term" value="F:ATP hydrolysis activity"/>
    <property type="evidence" value="ECO:0007669"/>
    <property type="project" value="InterPro"/>
</dbReference>
<dbReference type="PANTHER" id="PTHR24220:SF86">
    <property type="entry name" value="ABC TRANSPORTER ABCH.1"/>
    <property type="match status" value="1"/>
</dbReference>
<keyword evidence="2" id="KW-0997">Cell inner membrane</keyword>
<dbReference type="EMBL" id="AWGB01000012">
    <property type="protein sequence ID" value="ESQ92546.1"/>
    <property type="molecule type" value="Genomic_DNA"/>
</dbReference>
<dbReference type="GO" id="GO:0022857">
    <property type="term" value="F:transmembrane transporter activity"/>
    <property type="evidence" value="ECO:0007669"/>
    <property type="project" value="TreeGrafter"/>
</dbReference>
<dbReference type="SMART" id="SM00382">
    <property type="entry name" value="AAA"/>
    <property type="match status" value="1"/>
</dbReference>
<keyword evidence="2" id="KW-0472">Membrane</keyword>
<evidence type="ECO:0000256" key="2">
    <source>
        <dbReference type="ARBA" id="ARBA00022519"/>
    </source>
</evidence>
<dbReference type="PATRIC" id="fig|1121022.4.peg.1584"/>
<dbReference type="GO" id="GO:0005524">
    <property type="term" value="F:ATP binding"/>
    <property type="evidence" value="ECO:0007669"/>
    <property type="project" value="UniProtKB-KW"/>
</dbReference>
<dbReference type="Proteomes" id="UP000017837">
    <property type="component" value="Unassembled WGS sequence"/>
</dbReference>
<sequence>MLSLKGISKIYEVGSERVSVLNGVTLDIQAREFCAIVGPSGSGKSTLMNIMGLLDRPTSGKVLIDGEDMGAASADDTAAARNRLLGFVFQSFELLPRLTVWENVALPLHYRRLDSVTRKRLALEMLGMVGLSDRAYHRPSELSGGQRQRVAIARALIGQPKIILADEPTGSLDSVTAAQIMDLFKTLNAQTSVTVIMITHDQGIAAQCRRRIDILDGRIVGDLTQAPADCAHD</sequence>
<evidence type="ECO:0000256" key="3">
    <source>
        <dbReference type="ARBA" id="ARBA00022741"/>
    </source>
</evidence>
<dbReference type="STRING" id="1121022.GCA_000376105_02708"/>
<comment type="similarity">
    <text evidence="5">Belongs to the ABC transporter superfamily. Macrolide exporter (TC 3.A.1.122) family.</text>
</comment>
<dbReference type="InterPro" id="IPR027417">
    <property type="entry name" value="P-loop_NTPase"/>
</dbReference>
<dbReference type="GO" id="GO:0098796">
    <property type="term" value="C:membrane protein complex"/>
    <property type="evidence" value="ECO:0007669"/>
    <property type="project" value="UniProtKB-ARBA"/>
</dbReference>
<dbReference type="InterPro" id="IPR003439">
    <property type="entry name" value="ABC_transporter-like_ATP-bd"/>
</dbReference>
<organism evidence="7 8">
    <name type="scientific">Asticcacaulis benevestitus DSM 16100 = ATCC BAA-896</name>
    <dbReference type="NCBI Taxonomy" id="1121022"/>
    <lineage>
        <taxon>Bacteria</taxon>
        <taxon>Pseudomonadati</taxon>
        <taxon>Pseudomonadota</taxon>
        <taxon>Alphaproteobacteria</taxon>
        <taxon>Caulobacterales</taxon>
        <taxon>Caulobacteraceae</taxon>
        <taxon>Asticcacaulis</taxon>
    </lineage>
</organism>
<accession>V4PVY2</accession>
<dbReference type="InterPro" id="IPR015854">
    <property type="entry name" value="ABC_transpr_LolD-like"/>
</dbReference>
<keyword evidence="2" id="KW-1003">Cell membrane</keyword>
<evidence type="ECO:0000256" key="1">
    <source>
        <dbReference type="ARBA" id="ARBA00022448"/>
    </source>
</evidence>
<comment type="caution">
    <text evidence="7">The sequence shown here is derived from an EMBL/GenBank/DDBJ whole genome shotgun (WGS) entry which is preliminary data.</text>
</comment>
<dbReference type="AlphaFoldDB" id="V4PVY2"/>
<dbReference type="RefSeq" id="WP_018082380.1">
    <property type="nucleotide sequence ID" value="NZ_AQWM01000013.1"/>
</dbReference>
<feature type="domain" description="ABC transporter" evidence="6">
    <location>
        <begin position="2"/>
        <end position="232"/>
    </location>
</feature>
<dbReference type="InterPro" id="IPR017911">
    <property type="entry name" value="MacB-like_ATP-bd"/>
</dbReference>
<dbReference type="PROSITE" id="PS00211">
    <property type="entry name" value="ABC_TRANSPORTER_1"/>
    <property type="match status" value="1"/>
</dbReference>
<gene>
    <name evidence="7" type="ORF">ABENE_07875</name>
</gene>
<dbReference type="OrthoDB" id="9802264at2"/>
<dbReference type="GO" id="GO:0005886">
    <property type="term" value="C:plasma membrane"/>
    <property type="evidence" value="ECO:0007669"/>
    <property type="project" value="TreeGrafter"/>
</dbReference>
<evidence type="ECO:0000313" key="7">
    <source>
        <dbReference type="EMBL" id="ESQ92546.1"/>
    </source>
</evidence>
<reference evidence="7 8" key="1">
    <citation type="journal article" date="2014" name="Nature">
        <title>Sequential evolution of bacterial morphology by co-option of a developmental regulator.</title>
        <authorList>
            <person name="Jiang C."/>
            <person name="Brown P.J."/>
            <person name="Ducret A."/>
            <person name="Brun Y.V."/>
        </authorList>
    </citation>
    <scope>NUCLEOTIDE SEQUENCE [LARGE SCALE GENOMIC DNA]</scope>
    <source>
        <strain evidence="7 8">DSM 16100</strain>
    </source>
</reference>
<evidence type="ECO:0000259" key="6">
    <source>
        <dbReference type="PROSITE" id="PS50893"/>
    </source>
</evidence>